<organism evidence="2 3">
    <name type="scientific">Claviceps pazoutovae</name>
    <dbReference type="NCBI Taxonomy" id="1649127"/>
    <lineage>
        <taxon>Eukaryota</taxon>
        <taxon>Fungi</taxon>
        <taxon>Dikarya</taxon>
        <taxon>Ascomycota</taxon>
        <taxon>Pezizomycotina</taxon>
        <taxon>Sordariomycetes</taxon>
        <taxon>Hypocreomycetidae</taxon>
        <taxon>Hypocreales</taxon>
        <taxon>Clavicipitaceae</taxon>
        <taxon>Claviceps</taxon>
    </lineage>
</organism>
<proteinExistence type="predicted"/>
<feature type="chain" id="PRO_5040154115" evidence="1">
    <location>
        <begin position="19"/>
        <end position="194"/>
    </location>
</feature>
<dbReference type="Gene3D" id="1.20.1280.140">
    <property type="match status" value="1"/>
</dbReference>
<dbReference type="EMBL" id="SRPO01000625">
    <property type="protein sequence ID" value="KAG5931121.1"/>
    <property type="molecule type" value="Genomic_DNA"/>
</dbReference>
<evidence type="ECO:0000313" key="2">
    <source>
        <dbReference type="EMBL" id="KAG5931121.1"/>
    </source>
</evidence>
<accession>A0A9P7M6U4</accession>
<gene>
    <name evidence="2" type="ORF">E4U60_006461</name>
</gene>
<dbReference type="PANTHER" id="PTHR38123">
    <property type="entry name" value="CELL WALL SERINE-THREONINE-RICH GALACTOMANNOPROTEIN MP1 (AFU_ORTHOLOGUE AFUA_4G03240)"/>
    <property type="match status" value="1"/>
</dbReference>
<dbReference type="Pfam" id="PF12296">
    <property type="entry name" value="HsbA"/>
    <property type="match status" value="1"/>
</dbReference>
<feature type="signal peptide" evidence="1">
    <location>
        <begin position="1"/>
        <end position="18"/>
    </location>
</feature>
<dbReference type="PANTHER" id="PTHR38123:SF6">
    <property type="entry name" value="CELL WALL SERINE-THREONINE-RICH GALACTOMANNOPROTEIN MP1 (AFU_ORTHOLOGUE AFUA_4G03240)"/>
    <property type="match status" value="1"/>
</dbReference>
<dbReference type="InterPro" id="IPR021054">
    <property type="entry name" value="Cell_wall_mannoprotein_1"/>
</dbReference>
<dbReference type="GO" id="GO:0005576">
    <property type="term" value="C:extracellular region"/>
    <property type="evidence" value="ECO:0007669"/>
    <property type="project" value="TreeGrafter"/>
</dbReference>
<name>A0A9P7M6U4_9HYPO</name>
<dbReference type="OrthoDB" id="3485059at2759"/>
<evidence type="ECO:0000256" key="1">
    <source>
        <dbReference type="SAM" id="SignalP"/>
    </source>
</evidence>
<protein>
    <submittedName>
        <fullName evidence="2">Uncharacterized protein</fullName>
    </submittedName>
</protein>
<sequence length="194" mass="21104">MFSVKNLFYFAVAVSCAAINRDAADGSLHSLTRRDEPEAKSNSNQTTTDLEDITNNVYGLYQVVNMYNGSPISQYPIVGAQDKLLHSINEATAHGKLAPVASQEDSTAILAYIQSVMWPAMLRTITPMKTKKELFSQAGQAQAMSTLLVDLKIATMELSEALVAATPLTKIILALSITRDIRNGFDDVIKAFSS</sequence>
<evidence type="ECO:0000313" key="3">
    <source>
        <dbReference type="Proteomes" id="UP000706124"/>
    </source>
</evidence>
<dbReference type="AlphaFoldDB" id="A0A9P7M6U4"/>
<dbReference type="PROSITE" id="PS51257">
    <property type="entry name" value="PROKAR_LIPOPROTEIN"/>
    <property type="match status" value="1"/>
</dbReference>
<comment type="caution">
    <text evidence="2">The sequence shown here is derived from an EMBL/GenBank/DDBJ whole genome shotgun (WGS) entry which is preliminary data.</text>
</comment>
<keyword evidence="3" id="KW-1185">Reference proteome</keyword>
<reference evidence="2 3" key="1">
    <citation type="journal article" date="2020" name="bioRxiv">
        <title>Whole genome comparisons of ergot fungi reveals the divergence and evolution of species within the genus Claviceps are the result of varying mechanisms driving genome evolution and host range expansion.</title>
        <authorList>
            <person name="Wyka S.A."/>
            <person name="Mondo S.J."/>
            <person name="Liu M."/>
            <person name="Dettman J."/>
            <person name="Nalam V."/>
            <person name="Broders K.D."/>
        </authorList>
    </citation>
    <scope>NUCLEOTIDE SEQUENCE [LARGE SCALE GENOMIC DNA]</scope>
    <source>
        <strain evidence="2 3">CCC 1485</strain>
    </source>
</reference>
<keyword evidence="1" id="KW-0732">Signal</keyword>
<dbReference type="Proteomes" id="UP000706124">
    <property type="component" value="Unassembled WGS sequence"/>
</dbReference>